<reference evidence="2 3" key="1">
    <citation type="submission" date="2019-11" db="EMBL/GenBank/DDBJ databases">
        <title>Genome sequences of 17 halophilic strains isolated from different environments.</title>
        <authorList>
            <person name="Furrow R.E."/>
        </authorList>
    </citation>
    <scope>NUCLEOTIDE SEQUENCE [LARGE SCALE GENOMIC DNA]</scope>
    <source>
        <strain evidence="2 3">22506_14_FS</strain>
    </source>
</reference>
<name>A0A845F1A8_9BACL</name>
<dbReference type="EMBL" id="WMEY01000004">
    <property type="protein sequence ID" value="MYL64496.1"/>
    <property type="molecule type" value="Genomic_DNA"/>
</dbReference>
<accession>A0A845F1A8</accession>
<evidence type="ECO:0000256" key="1">
    <source>
        <dbReference type="SAM" id="Phobius"/>
    </source>
</evidence>
<organism evidence="2 3">
    <name type="scientific">Guptibacillus hwajinpoensis</name>
    <dbReference type="NCBI Taxonomy" id="208199"/>
    <lineage>
        <taxon>Bacteria</taxon>
        <taxon>Bacillati</taxon>
        <taxon>Bacillota</taxon>
        <taxon>Bacilli</taxon>
        <taxon>Bacillales</taxon>
        <taxon>Guptibacillaceae</taxon>
        <taxon>Guptibacillus</taxon>
    </lineage>
</organism>
<comment type="caution">
    <text evidence="2">The sequence shown here is derived from an EMBL/GenBank/DDBJ whole genome shotgun (WGS) entry which is preliminary data.</text>
</comment>
<feature type="transmembrane region" description="Helical" evidence="1">
    <location>
        <begin position="73"/>
        <end position="94"/>
    </location>
</feature>
<sequence length="96" mass="10066">MTKTPTSINGSSTFISIVSIAAGFLAAIIAGSFLSGAIELTTIEIFPIFFPILICAVGIVLGTIAYRLSKRKLAVAGIVVNAVVLLLPLTFIVVEW</sequence>
<evidence type="ECO:0000313" key="2">
    <source>
        <dbReference type="EMBL" id="MYL64496.1"/>
    </source>
</evidence>
<keyword evidence="1" id="KW-0812">Transmembrane</keyword>
<evidence type="ECO:0000313" key="3">
    <source>
        <dbReference type="Proteomes" id="UP000447833"/>
    </source>
</evidence>
<protein>
    <submittedName>
        <fullName evidence="2">Uncharacterized protein</fullName>
    </submittedName>
</protein>
<dbReference type="Proteomes" id="UP000447833">
    <property type="component" value="Unassembled WGS sequence"/>
</dbReference>
<dbReference type="AlphaFoldDB" id="A0A845F1A8"/>
<feature type="transmembrane region" description="Helical" evidence="1">
    <location>
        <begin position="45"/>
        <end position="66"/>
    </location>
</feature>
<keyword evidence="1" id="KW-0472">Membrane</keyword>
<keyword evidence="1" id="KW-1133">Transmembrane helix</keyword>
<feature type="transmembrane region" description="Helical" evidence="1">
    <location>
        <begin position="12"/>
        <end position="33"/>
    </location>
</feature>
<gene>
    <name evidence="2" type="ORF">GLW07_14150</name>
</gene>
<dbReference type="RefSeq" id="WP_098442870.1">
    <property type="nucleotide sequence ID" value="NZ_WMEY01000004.1"/>
</dbReference>
<proteinExistence type="predicted"/>